<accession>A0A6A6DTR3</accession>
<evidence type="ECO:0000256" key="5">
    <source>
        <dbReference type="ARBA" id="ARBA00023136"/>
    </source>
</evidence>
<dbReference type="Proteomes" id="UP000800200">
    <property type="component" value="Unassembled WGS sequence"/>
</dbReference>
<dbReference type="InterPro" id="IPR001248">
    <property type="entry name" value="Pur-cyt_permease"/>
</dbReference>
<dbReference type="InterPro" id="IPR045225">
    <property type="entry name" value="Uracil/uridine/allantoin_perm"/>
</dbReference>
<evidence type="ECO:0000256" key="6">
    <source>
        <dbReference type="SAM" id="Phobius"/>
    </source>
</evidence>
<dbReference type="Pfam" id="PF02133">
    <property type="entry name" value="Transp_cyt_pur"/>
    <property type="match status" value="1"/>
</dbReference>
<proteinExistence type="inferred from homology"/>
<dbReference type="OrthoDB" id="2018619at2759"/>
<feature type="transmembrane region" description="Helical" evidence="6">
    <location>
        <begin position="50"/>
        <end position="69"/>
    </location>
</feature>
<gene>
    <name evidence="7" type="ORF">K469DRAFT_729476</name>
</gene>
<evidence type="ECO:0000313" key="7">
    <source>
        <dbReference type="EMBL" id="KAF2181370.1"/>
    </source>
</evidence>
<feature type="transmembrane region" description="Helical" evidence="6">
    <location>
        <begin position="113"/>
        <end position="133"/>
    </location>
</feature>
<reference evidence="7" key="1">
    <citation type="journal article" date="2020" name="Stud. Mycol.">
        <title>101 Dothideomycetes genomes: a test case for predicting lifestyles and emergence of pathogens.</title>
        <authorList>
            <person name="Haridas S."/>
            <person name="Albert R."/>
            <person name="Binder M."/>
            <person name="Bloem J."/>
            <person name="Labutti K."/>
            <person name="Salamov A."/>
            <person name="Andreopoulos B."/>
            <person name="Baker S."/>
            <person name="Barry K."/>
            <person name="Bills G."/>
            <person name="Bluhm B."/>
            <person name="Cannon C."/>
            <person name="Castanera R."/>
            <person name="Culley D."/>
            <person name="Daum C."/>
            <person name="Ezra D."/>
            <person name="Gonzalez J."/>
            <person name="Henrissat B."/>
            <person name="Kuo A."/>
            <person name="Liang C."/>
            <person name="Lipzen A."/>
            <person name="Lutzoni F."/>
            <person name="Magnuson J."/>
            <person name="Mondo S."/>
            <person name="Nolan M."/>
            <person name="Ohm R."/>
            <person name="Pangilinan J."/>
            <person name="Park H.-J."/>
            <person name="Ramirez L."/>
            <person name="Alfaro M."/>
            <person name="Sun H."/>
            <person name="Tritt A."/>
            <person name="Yoshinaga Y."/>
            <person name="Zwiers L.-H."/>
            <person name="Turgeon B."/>
            <person name="Goodwin S."/>
            <person name="Spatafora J."/>
            <person name="Crous P."/>
            <person name="Grigoriev I."/>
        </authorList>
    </citation>
    <scope>NUCLEOTIDE SEQUENCE</scope>
    <source>
        <strain evidence="7">CBS 207.26</strain>
    </source>
</reference>
<dbReference type="AlphaFoldDB" id="A0A6A6DTR3"/>
<dbReference type="GO" id="GO:0005886">
    <property type="term" value="C:plasma membrane"/>
    <property type="evidence" value="ECO:0007669"/>
    <property type="project" value="TreeGrafter"/>
</dbReference>
<name>A0A6A6DTR3_9PEZI</name>
<keyword evidence="5 6" id="KW-0472">Membrane</keyword>
<evidence type="ECO:0000256" key="3">
    <source>
        <dbReference type="ARBA" id="ARBA00022692"/>
    </source>
</evidence>
<feature type="transmembrane region" description="Helical" evidence="6">
    <location>
        <begin position="139"/>
        <end position="159"/>
    </location>
</feature>
<comment type="similarity">
    <text evidence="2">Belongs to the purine-cytosine permease (2.A.39) family.</text>
</comment>
<dbReference type="PANTHER" id="PTHR30618:SF0">
    <property type="entry name" value="PURINE-URACIL PERMEASE NCS1"/>
    <property type="match status" value="1"/>
</dbReference>
<keyword evidence="3 6" id="KW-0812">Transmembrane</keyword>
<keyword evidence="8" id="KW-1185">Reference proteome</keyword>
<keyword evidence="4 6" id="KW-1133">Transmembrane helix</keyword>
<protein>
    <submittedName>
        <fullName evidence="7">Uncharacterized protein</fullName>
    </submittedName>
</protein>
<feature type="transmembrane region" description="Helical" evidence="6">
    <location>
        <begin position="20"/>
        <end position="38"/>
    </location>
</feature>
<dbReference type="GO" id="GO:0015205">
    <property type="term" value="F:nucleobase transmembrane transporter activity"/>
    <property type="evidence" value="ECO:0007669"/>
    <property type="project" value="TreeGrafter"/>
</dbReference>
<evidence type="ECO:0000256" key="4">
    <source>
        <dbReference type="ARBA" id="ARBA00022989"/>
    </source>
</evidence>
<sequence>MARPGVWYHIGYPVLCRSIMGMYGSMLFVFVHAIVGAICNPVPASTDVTLKQLMCVFLVWLMELPFYFVHSRKIHCLLLPSSPVADPPSIINVINVIMGTISPMLVNQPDLGALVFISKVLIFLLGLAATGSIQPAYGIAYWNIVFLVSFSYLVSVLGTNLDANSILFRADVRALFSWYLTVHRGQIIRATLGAALVPWKLIATAQMLITFLGTHRLHTIIVGYCFTHKGNIHAPSLYQGSKAGLYWFIGSVNIHEAFSWCAGTAMGLPSLVATYNPKLVPKRAKTCTKCPLHGLHLIFIITATVCFVCIEIRKSQAYPYGFEDVPVKWEHLCMKIGMDSFDGEREIDAYSPSESVSKVVGIQVGEKKDAV</sequence>
<feature type="transmembrane region" description="Helical" evidence="6">
    <location>
        <begin position="292"/>
        <end position="310"/>
    </location>
</feature>
<organism evidence="7 8">
    <name type="scientific">Zopfia rhizophila CBS 207.26</name>
    <dbReference type="NCBI Taxonomy" id="1314779"/>
    <lineage>
        <taxon>Eukaryota</taxon>
        <taxon>Fungi</taxon>
        <taxon>Dikarya</taxon>
        <taxon>Ascomycota</taxon>
        <taxon>Pezizomycotina</taxon>
        <taxon>Dothideomycetes</taxon>
        <taxon>Dothideomycetes incertae sedis</taxon>
        <taxon>Zopfiaceae</taxon>
        <taxon>Zopfia</taxon>
    </lineage>
</organism>
<dbReference type="EMBL" id="ML994653">
    <property type="protein sequence ID" value="KAF2181370.1"/>
    <property type="molecule type" value="Genomic_DNA"/>
</dbReference>
<evidence type="ECO:0000313" key="8">
    <source>
        <dbReference type="Proteomes" id="UP000800200"/>
    </source>
</evidence>
<comment type="subcellular location">
    <subcellularLocation>
        <location evidence="1">Membrane</location>
        <topology evidence="1">Multi-pass membrane protein</topology>
    </subcellularLocation>
</comment>
<evidence type="ECO:0000256" key="1">
    <source>
        <dbReference type="ARBA" id="ARBA00004141"/>
    </source>
</evidence>
<dbReference type="PANTHER" id="PTHR30618">
    <property type="entry name" value="NCS1 FAMILY PURINE/PYRIMIDINE TRANSPORTER"/>
    <property type="match status" value="1"/>
</dbReference>
<dbReference type="Gene3D" id="1.10.4160.10">
    <property type="entry name" value="Hydantoin permease"/>
    <property type="match status" value="2"/>
</dbReference>
<evidence type="ECO:0000256" key="2">
    <source>
        <dbReference type="ARBA" id="ARBA00008974"/>
    </source>
</evidence>